<dbReference type="Gramene" id="Pp3c6_920V3.1">
    <property type="protein sequence ID" value="PAC:32977386.CDS.1"/>
    <property type="gene ID" value="Pp3c6_920"/>
</dbReference>
<proteinExistence type="predicted"/>
<dbReference type="AlphaFoldDB" id="A0A2K1KDW3"/>
<name>A0A2K1KDW3_PHYPA</name>
<dbReference type="Gramene" id="Pp3c6_900V3.2">
    <property type="protein sequence ID" value="PAC:32975742.CDS.1"/>
    <property type="gene ID" value="Pp3c6_900"/>
</dbReference>
<dbReference type="PANTHER" id="PTHR46756:SF18">
    <property type="entry name" value="GAS2-LIKE PROTEIN PICKLED EGGS"/>
    <property type="match status" value="1"/>
</dbReference>
<keyword evidence="2" id="KW-0812">Transmembrane</keyword>
<keyword evidence="2" id="KW-1133">Transmembrane helix</keyword>
<dbReference type="Gramene" id="Pp3c6_920V3.2">
    <property type="protein sequence ID" value="PAC:32977387.CDS.1"/>
    <property type="gene ID" value="Pp3c6_920"/>
</dbReference>
<dbReference type="SUPFAM" id="SSF47576">
    <property type="entry name" value="Calponin-homology domain, CH-domain"/>
    <property type="match status" value="1"/>
</dbReference>
<reference evidence="5 8" key="2">
    <citation type="journal article" date="2018" name="Plant J.">
        <title>The Physcomitrella patens chromosome-scale assembly reveals moss genome structure and evolution.</title>
        <authorList>
            <person name="Lang D."/>
            <person name="Ullrich K.K."/>
            <person name="Murat F."/>
            <person name="Fuchs J."/>
            <person name="Jenkins J."/>
            <person name="Haas F.B."/>
            <person name="Piednoel M."/>
            <person name="Gundlach H."/>
            <person name="Van Bel M."/>
            <person name="Meyberg R."/>
            <person name="Vives C."/>
            <person name="Morata J."/>
            <person name="Symeonidi A."/>
            <person name="Hiss M."/>
            <person name="Muchero W."/>
            <person name="Kamisugi Y."/>
            <person name="Saleh O."/>
            <person name="Blanc G."/>
            <person name="Decker E.L."/>
            <person name="van Gessel N."/>
            <person name="Grimwood J."/>
            <person name="Hayes R.D."/>
            <person name="Graham S.W."/>
            <person name="Gunter L.E."/>
            <person name="McDaniel S.F."/>
            <person name="Hoernstein S.N.W."/>
            <person name="Larsson A."/>
            <person name="Li F.W."/>
            <person name="Perroud P.F."/>
            <person name="Phillips J."/>
            <person name="Ranjan P."/>
            <person name="Rokshar D.S."/>
            <person name="Rothfels C.J."/>
            <person name="Schneider L."/>
            <person name="Shu S."/>
            <person name="Stevenson D.W."/>
            <person name="Thummler F."/>
            <person name="Tillich M."/>
            <person name="Villarreal Aguilar J.C."/>
            <person name="Widiez T."/>
            <person name="Wong G.K."/>
            <person name="Wymore A."/>
            <person name="Zhang Y."/>
            <person name="Zimmer A.D."/>
            <person name="Quatrano R.S."/>
            <person name="Mayer K.F.X."/>
            <person name="Goodstein D."/>
            <person name="Casacuberta J.M."/>
            <person name="Vandepoele K."/>
            <person name="Reski R."/>
            <person name="Cuming A.C."/>
            <person name="Tuskan G.A."/>
            <person name="Maumus F."/>
            <person name="Salse J."/>
            <person name="Schmutz J."/>
            <person name="Rensing S.A."/>
        </authorList>
    </citation>
    <scope>NUCLEOTIDE SEQUENCE [LARGE SCALE GENOMIC DNA]</scope>
    <source>
        <strain evidence="7 8">cv. Gransden 2004</strain>
    </source>
</reference>
<dbReference type="PROSITE" id="PS51782">
    <property type="entry name" value="LYSM"/>
    <property type="match status" value="1"/>
</dbReference>
<evidence type="ECO:0000256" key="2">
    <source>
        <dbReference type="SAM" id="Phobius"/>
    </source>
</evidence>
<dbReference type="EMBL" id="ABEU02000006">
    <property type="protein sequence ID" value="PNR51972.1"/>
    <property type="molecule type" value="Genomic_DNA"/>
</dbReference>
<dbReference type="Proteomes" id="UP000006727">
    <property type="component" value="Chromosome 6"/>
</dbReference>
<evidence type="ECO:0000313" key="8">
    <source>
        <dbReference type="Proteomes" id="UP000006727"/>
    </source>
</evidence>
<keyword evidence="8" id="KW-1185">Reference proteome</keyword>
<dbReference type="InterPro" id="IPR036872">
    <property type="entry name" value="CH_dom_sf"/>
</dbReference>
<feature type="compositionally biased region" description="Polar residues" evidence="1">
    <location>
        <begin position="193"/>
        <end position="205"/>
    </location>
</feature>
<feature type="compositionally biased region" description="Basic and acidic residues" evidence="1">
    <location>
        <begin position="233"/>
        <end position="242"/>
    </location>
</feature>
<dbReference type="CDD" id="cd00118">
    <property type="entry name" value="LysM"/>
    <property type="match status" value="1"/>
</dbReference>
<dbReference type="CDD" id="cd00014">
    <property type="entry name" value="CH_SF"/>
    <property type="match status" value="1"/>
</dbReference>
<feature type="compositionally biased region" description="Basic and acidic residues" evidence="1">
    <location>
        <begin position="325"/>
        <end position="342"/>
    </location>
</feature>
<feature type="region of interest" description="Disordered" evidence="1">
    <location>
        <begin position="233"/>
        <end position="291"/>
    </location>
</feature>
<feature type="domain" description="LysM" evidence="4">
    <location>
        <begin position="415"/>
        <end position="461"/>
    </location>
</feature>
<dbReference type="Gene3D" id="3.10.350.10">
    <property type="entry name" value="LysM domain"/>
    <property type="match status" value="1"/>
</dbReference>
<protein>
    <recommendedName>
        <fullName evidence="9">LysM domain-containing protein</fullName>
    </recommendedName>
</protein>
<dbReference type="PANTHER" id="PTHR46756">
    <property type="entry name" value="TRANSGELIN"/>
    <property type="match status" value="1"/>
</dbReference>
<organism evidence="5">
    <name type="scientific">Physcomitrium patens</name>
    <name type="common">Spreading-leaved earth moss</name>
    <name type="synonym">Physcomitrella patens</name>
    <dbReference type="NCBI Taxonomy" id="3218"/>
    <lineage>
        <taxon>Eukaryota</taxon>
        <taxon>Viridiplantae</taxon>
        <taxon>Streptophyta</taxon>
        <taxon>Embryophyta</taxon>
        <taxon>Bryophyta</taxon>
        <taxon>Bryophytina</taxon>
        <taxon>Bryopsida</taxon>
        <taxon>Funariidae</taxon>
        <taxon>Funariales</taxon>
        <taxon>Funariaceae</taxon>
        <taxon>Physcomitrium</taxon>
    </lineage>
</organism>
<dbReference type="SMART" id="SM00257">
    <property type="entry name" value="LysM"/>
    <property type="match status" value="1"/>
</dbReference>
<feature type="compositionally biased region" description="Gly residues" evidence="1">
    <location>
        <begin position="358"/>
        <end position="367"/>
    </location>
</feature>
<evidence type="ECO:0000313" key="6">
    <source>
        <dbReference type="EMBL" id="PNR51972.1"/>
    </source>
</evidence>
<feature type="region of interest" description="Disordered" evidence="1">
    <location>
        <begin position="160"/>
        <end position="220"/>
    </location>
</feature>
<feature type="compositionally biased region" description="Low complexity" evidence="1">
    <location>
        <begin position="179"/>
        <end position="192"/>
    </location>
</feature>
<dbReference type="InParanoid" id="A0A2K1KDW3"/>
<dbReference type="EnsemblPlants" id="Pp3c6_900V3.1">
    <property type="protein sequence ID" value="PAC:32975741.CDS.1"/>
    <property type="gene ID" value="Pp3c6_900"/>
</dbReference>
<dbReference type="STRING" id="3218.A0A2K1KDW3"/>
<sequence length="461" mass="48599">MEEPTTPVGHNASTSHFRESDVEFLRASAKEWLEAVLDEDLDDGTSLEDLLADGTVLYRAAQHIRDDDKFPGHGESSSFHVHGTPGGDRKSSLRYQPYPYVETFLNVCREVGLKDLDVFVPSDAVEKKDIRRVCVCLRRLSKKGRSLGIQVPDFDNVKDTLATPRSKMSREAVQKTRESLQQSSSRSTPKSSANGQVSRETSSSIAELRKDDADGVSSKPSVIVETYNKVHHDLGSGAEGREPAATGSNQKVKAAEAGAGASDAADRERVSGGEVAKDRVDRSGDASAPEPAVVSKVLREVRSGSEAVSSLAPKPAVEGKAGAKGGEKPLAKAEETRGEEAQWKATGGSEKGELSGKAGAGGGKGDGGGRVEGGLVWVAALGGVAAIAAGVAGAMFLRRGRHEGDRSGSNGCSGGVYEVKKGDNLWKIARGSGGKDWREIAARNPSIGNPDLIYPGEQLKL</sequence>
<dbReference type="InterPro" id="IPR036779">
    <property type="entry name" value="LysM_dom_sf"/>
</dbReference>
<feature type="region of interest" description="Disordered" evidence="1">
    <location>
        <begin position="304"/>
        <end position="367"/>
    </location>
</feature>
<dbReference type="SUPFAM" id="SSF54106">
    <property type="entry name" value="LysM domain"/>
    <property type="match status" value="1"/>
</dbReference>
<feature type="region of interest" description="Disordered" evidence="1">
    <location>
        <begin position="69"/>
        <end position="92"/>
    </location>
</feature>
<evidence type="ECO:0000259" key="3">
    <source>
        <dbReference type="PROSITE" id="PS50021"/>
    </source>
</evidence>
<dbReference type="EnsemblPlants" id="Pp3c6_920V3.2">
    <property type="protein sequence ID" value="PAC:32977387.CDS.1"/>
    <property type="gene ID" value="Pp3c6_920"/>
</dbReference>
<dbReference type="GO" id="GO:0051015">
    <property type="term" value="F:actin filament binding"/>
    <property type="evidence" value="ECO:0000318"/>
    <property type="project" value="GO_Central"/>
</dbReference>
<evidence type="ECO:0000259" key="4">
    <source>
        <dbReference type="PROSITE" id="PS51782"/>
    </source>
</evidence>
<keyword evidence="2" id="KW-0472">Membrane</keyword>
<dbReference type="InterPro" id="IPR001715">
    <property type="entry name" value="CH_dom"/>
</dbReference>
<evidence type="ECO:0008006" key="9">
    <source>
        <dbReference type="Google" id="ProtNLM"/>
    </source>
</evidence>
<dbReference type="Pfam" id="PF01476">
    <property type="entry name" value="LysM"/>
    <property type="match status" value="1"/>
</dbReference>
<accession>A0A2K1KDW3</accession>
<reference evidence="5 8" key="1">
    <citation type="journal article" date="2008" name="Science">
        <title>The Physcomitrella genome reveals evolutionary insights into the conquest of land by plants.</title>
        <authorList>
            <person name="Rensing S."/>
            <person name="Lang D."/>
            <person name="Zimmer A."/>
            <person name="Terry A."/>
            <person name="Salamov A."/>
            <person name="Shapiro H."/>
            <person name="Nishiyama T."/>
            <person name="Perroud P.-F."/>
            <person name="Lindquist E."/>
            <person name="Kamisugi Y."/>
            <person name="Tanahashi T."/>
            <person name="Sakakibara K."/>
            <person name="Fujita T."/>
            <person name="Oishi K."/>
            <person name="Shin-I T."/>
            <person name="Kuroki Y."/>
            <person name="Toyoda A."/>
            <person name="Suzuki Y."/>
            <person name="Hashimoto A."/>
            <person name="Yamaguchi K."/>
            <person name="Sugano A."/>
            <person name="Kohara Y."/>
            <person name="Fujiyama A."/>
            <person name="Anterola A."/>
            <person name="Aoki S."/>
            <person name="Ashton N."/>
            <person name="Barbazuk W.B."/>
            <person name="Barker E."/>
            <person name="Bennetzen J."/>
            <person name="Bezanilla M."/>
            <person name="Blankenship R."/>
            <person name="Cho S.H."/>
            <person name="Dutcher S."/>
            <person name="Estelle M."/>
            <person name="Fawcett J.A."/>
            <person name="Gundlach H."/>
            <person name="Hanada K."/>
            <person name="Heyl A."/>
            <person name="Hicks K.A."/>
            <person name="Hugh J."/>
            <person name="Lohr M."/>
            <person name="Mayer K."/>
            <person name="Melkozernov A."/>
            <person name="Murata T."/>
            <person name="Nelson D."/>
            <person name="Pils B."/>
            <person name="Prigge M."/>
            <person name="Reiss B."/>
            <person name="Renner T."/>
            <person name="Rombauts S."/>
            <person name="Rushton P."/>
            <person name="Sanderfoot A."/>
            <person name="Schween G."/>
            <person name="Shiu S.-H."/>
            <person name="Stueber K."/>
            <person name="Theodoulou F.L."/>
            <person name="Tu H."/>
            <person name="Van de Peer Y."/>
            <person name="Verrier P.J."/>
            <person name="Waters E."/>
            <person name="Wood A."/>
            <person name="Yang L."/>
            <person name="Cove D."/>
            <person name="Cuming A."/>
            <person name="Hasebe M."/>
            <person name="Lucas S."/>
            <person name="Mishler D.B."/>
            <person name="Reski R."/>
            <person name="Grigoriev I."/>
            <person name="Quatrano R.S."/>
            <person name="Boore J.L."/>
        </authorList>
    </citation>
    <scope>NUCLEOTIDE SEQUENCE [LARGE SCALE GENOMIC DNA]</scope>
    <source>
        <strain evidence="7 8">cv. Gransden 2004</strain>
    </source>
</reference>
<dbReference type="InterPro" id="IPR018392">
    <property type="entry name" value="LysM"/>
</dbReference>
<feature type="domain" description="Calponin-homology (CH)" evidence="3">
    <location>
        <begin position="23"/>
        <end position="145"/>
    </location>
</feature>
<dbReference type="Gramene" id="Pp3c6_900V3.1">
    <property type="protein sequence ID" value="PAC:32975741.CDS.1"/>
    <property type="gene ID" value="Pp3c6_900"/>
</dbReference>
<feature type="compositionally biased region" description="Basic and acidic residues" evidence="1">
    <location>
        <begin position="264"/>
        <end position="284"/>
    </location>
</feature>
<dbReference type="SMART" id="SM00033">
    <property type="entry name" value="CH"/>
    <property type="match status" value="1"/>
</dbReference>
<feature type="compositionally biased region" description="Basic and acidic residues" evidence="1">
    <location>
        <begin position="168"/>
        <end position="178"/>
    </location>
</feature>
<dbReference type="PaxDb" id="3218-PP1S77_2V6.1"/>
<evidence type="ECO:0000256" key="1">
    <source>
        <dbReference type="SAM" id="MobiDB-lite"/>
    </source>
</evidence>
<dbReference type="GO" id="GO:0051764">
    <property type="term" value="P:actin crosslink formation"/>
    <property type="evidence" value="ECO:0000318"/>
    <property type="project" value="GO_Central"/>
</dbReference>
<dbReference type="EnsemblPlants" id="Pp3c6_920V3.1">
    <property type="protein sequence ID" value="PAC:32977386.CDS.1"/>
    <property type="gene ID" value="Pp3c6_920"/>
</dbReference>
<evidence type="ECO:0000313" key="7">
    <source>
        <dbReference type="EnsemblPlants" id="PAC:32975741.CDS.1"/>
    </source>
</evidence>
<feature type="transmembrane region" description="Helical" evidence="2">
    <location>
        <begin position="374"/>
        <end position="397"/>
    </location>
</feature>
<reference evidence="7" key="3">
    <citation type="submission" date="2020-12" db="UniProtKB">
        <authorList>
            <consortium name="EnsemblPlants"/>
        </authorList>
    </citation>
    <scope>IDENTIFICATION</scope>
</reference>
<dbReference type="PROSITE" id="PS50021">
    <property type="entry name" value="CH"/>
    <property type="match status" value="1"/>
</dbReference>
<evidence type="ECO:0000313" key="5">
    <source>
        <dbReference type="EMBL" id="PNR51971.1"/>
    </source>
</evidence>
<dbReference type="Gene3D" id="1.10.418.10">
    <property type="entry name" value="Calponin-like domain"/>
    <property type="match status" value="1"/>
</dbReference>
<dbReference type="EMBL" id="ABEU02000006">
    <property type="protein sequence ID" value="PNR51971.1"/>
    <property type="molecule type" value="Genomic_DNA"/>
</dbReference>
<dbReference type="Pfam" id="PF00307">
    <property type="entry name" value="CH"/>
    <property type="match status" value="1"/>
</dbReference>
<gene>
    <name evidence="5" type="ORF">PHYPA_008345</name>
    <name evidence="6" type="ORF">PHYPA_008346</name>
</gene>
<dbReference type="EnsemblPlants" id="Pp3c6_900V3.2">
    <property type="protein sequence ID" value="PAC:32975742.CDS.1"/>
    <property type="gene ID" value="Pp3c6_900"/>
</dbReference>